<dbReference type="EMBL" id="GBRH01265228">
    <property type="protein sequence ID" value="JAD32667.1"/>
    <property type="molecule type" value="Transcribed_RNA"/>
</dbReference>
<proteinExistence type="predicted"/>
<evidence type="ECO:0000313" key="2">
    <source>
        <dbReference type="EMBL" id="JAD32667.1"/>
    </source>
</evidence>
<protein>
    <submittedName>
        <fullName evidence="2">Uncharacterized protein</fullName>
    </submittedName>
</protein>
<reference evidence="2" key="1">
    <citation type="submission" date="2014-09" db="EMBL/GenBank/DDBJ databases">
        <authorList>
            <person name="Magalhaes I.L.F."/>
            <person name="Oliveira U."/>
            <person name="Santos F.R."/>
            <person name="Vidigal T.H.D.A."/>
            <person name="Brescovit A.D."/>
            <person name="Santos A.J."/>
        </authorList>
    </citation>
    <scope>NUCLEOTIDE SEQUENCE</scope>
    <source>
        <tissue evidence="2">Shoot tissue taken approximately 20 cm above the soil surface</tissue>
    </source>
</reference>
<keyword evidence="1" id="KW-1133">Transmembrane helix</keyword>
<sequence>MSCSPNISVFSEKEVIQACGDTYTWHILLSIDGSWVTVGLGHLIHFYVCLTPFSCLAQNQMVIRSRQRQLHNLLSSSGVLADDPFLYWK</sequence>
<dbReference type="AlphaFoldDB" id="A0A0A8ZCT9"/>
<feature type="transmembrane region" description="Helical" evidence="1">
    <location>
        <begin position="35"/>
        <end position="57"/>
    </location>
</feature>
<keyword evidence="1" id="KW-0472">Membrane</keyword>
<organism evidence="2">
    <name type="scientific">Arundo donax</name>
    <name type="common">Giant reed</name>
    <name type="synonym">Donax arundinaceus</name>
    <dbReference type="NCBI Taxonomy" id="35708"/>
    <lineage>
        <taxon>Eukaryota</taxon>
        <taxon>Viridiplantae</taxon>
        <taxon>Streptophyta</taxon>
        <taxon>Embryophyta</taxon>
        <taxon>Tracheophyta</taxon>
        <taxon>Spermatophyta</taxon>
        <taxon>Magnoliopsida</taxon>
        <taxon>Liliopsida</taxon>
        <taxon>Poales</taxon>
        <taxon>Poaceae</taxon>
        <taxon>PACMAD clade</taxon>
        <taxon>Arundinoideae</taxon>
        <taxon>Arundineae</taxon>
        <taxon>Arundo</taxon>
    </lineage>
</organism>
<keyword evidence="1" id="KW-0812">Transmembrane</keyword>
<name>A0A0A8ZCT9_ARUDO</name>
<reference evidence="2" key="2">
    <citation type="journal article" date="2015" name="Data Brief">
        <title>Shoot transcriptome of the giant reed, Arundo donax.</title>
        <authorList>
            <person name="Barrero R.A."/>
            <person name="Guerrero F.D."/>
            <person name="Moolhuijzen P."/>
            <person name="Goolsby J.A."/>
            <person name="Tidwell J."/>
            <person name="Bellgard S.E."/>
            <person name="Bellgard M.I."/>
        </authorList>
    </citation>
    <scope>NUCLEOTIDE SEQUENCE</scope>
    <source>
        <tissue evidence="2">Shoot tissue taken approximately 20 cm above the soil surface</tissue>
    </source>
</reference>
<evidence type="ECO:0000256" key="1">
    <source>
        <dbReference type="SAM" id="Phobius"/>
    </source>
</evidence>
<accession>A0A0A8ZCT9</accession>